<name>A0AAJ0BV19_9PEZI</name>
<accession>A0AAJ0BV19</accession>
<feature type="region of interest" description="Disordered" evidence="1">
    <location>
        <begin position="53"/>
        <end position="95"/>
    </location>
</feature>
<sequence>MDQLVFKDLVKQMTAEAVTDLPLNVRETISSLGREDPLCSIETYGDFVQGIEELASSPPDHPRPKKRRLEDDGNVEGPPAPDPVPYTGETGPGPMPWVGAAREELQMNDEQDFSLTQVRFDVPDEKVVDLLGLRSLRLDDGLLPVTLTIPFVGSPAFVFFNVPRGTAFAYAHEIGWTPSWFSSIF</sequence>
<gene>
    <name evidence="2" type="ORF">QBC33DRAFT_282425</name>
</gene>
<evidence type="ECO:0000313" key="3">
    <source>
        <dbReference type="Proteomes" id="UP001244011"/>
    </source>
</evidence>
<protein>
    <submittedName>
        <fullName evidence="2">Uncharacterized protein</fullName>
    </submittedName>
</protein>
<comment type="caution">
    <text evidence="2">The sequence shown here is derived from an EMBL/GenBank/DDBJ whole genome shotgun (WGS) entry which is preliminary data.</text>
</comment>
<dbReference type="AlphaFoldDB" id="A0AAJ0BV19"/>
<keyword evidence="3" id="KW-1185">Reference proteome</keyword>
<proteinExistence type="predicted"/>
<reference evidence="2" key="1">
    <citation type="submission" date="2023-06" db="EMBL/GenBank/DDBJ databases">
        <title>Genome-scale phylogeny and comparative genomics of the fungal order Sordariales.</title>
        <authorList>
            <consortium name="Lawrence Berkeley National Laboratory"/>
            <person name="Hensen N."/>
            <person name="Bonometti L."/>
            <person name="Westerberg I."/>
            <person name="Brannstrom I.O."/>
            <person name="Guillou S."/>
            <person name="Cros-Aarteil S."/>
            <person name="Calhoun S."/>
            <person name="Haridas S."/>
            <person name="Kuo A."/>
            <person name="Mondo S."/>
            <person name="Pangilinan J."/>
            <person name="Riley R."/>
            <person name="Labutti K."/>
            <person name="Andreopoulos B."/>
            <person name="Lipzen A."/>
            <person name="Chen C."/>
            <person name="Yanf M."/>
            <person name="Daum C."/>
            <person name="Ng V."/>
            <person name="Clum A."/>
            <person name="Steindorff A."/>
            <person name="Ohm R."/>
            <person name="Martin F."/>
            <person name="Silar P."/>
            <person name="Natvig D."/>
            <person name="Lalanne C."/>
            <person name="Gautier V."/>
            <person name="Ament-Velasquez S.L."/>
            <person name="Kruys A."/>
            <person name="Hutchinson M.I."/>
            <person name="Powell A.J."/>
            <person name="Barry K."/>
            <person name="Miller A.N."/>
            <person name="Grigoriev I.V."/>
            <person name="Debuchy R."/>
            <person name="Gladieux P."/>
            <person name="Thoren M.H."/>
            <person name="Johannesson H."/>
        </authorList>
    </citation>
    <scope>NUCLEOTIDE SEQUENCE</scope>
    <source>
        <strain evidence="2">8032-3</strain>
    </source>
</reference>
<dbReference type="Proteomes" id="UP001244011">
    <property type="component" value="Unassembled WGS sequence"/>
</dbReference>
<evidence type="ECO:0000256" key="1">
    <source>
        <dbReference type="SAM" id="MobiDB-lite"/>
    </source>
</evidence>
<dbReference type="EMBL" id="MU839036">
    <property type="protein sequence ID" value="KAK1762576.1"/>
    <property type="molecule type" value="Genomic_DNA"/>
</dbReference>
<organism evidence="2 3">
    <name type="scientific">Phialemonium atrogriseum</name>
    <dbReference type="NCBI Taxonomy" id="1093897"/>
    <lineage>
        <taxon>Eukaryota</taxon>
        <taxon>Fungi</taxon>
        <taxon>Dikarya</taxon>
        <taxon>Ascomycota</taxon>
        <taxon>Pezizomycotina</taxon>
        <taxon>Sordariomycetes</taxon>
        <taxon>Sordariomycetidae</taxon>
        <taxon>Cephalothecales</taxon>
        <taxon>Cephalothecaceae</taxon>
        <taxon>Phialemonium</taxon>
    </lineage>
</organism>
<dbReference type="RefSeq" id="XP_060278789.1">
    <property type="nucleotide sequence ID" value="XM_060423261.1"/>
</dbReference>
<dbReference type="GeneID" id="85306448"/>
<evidence type="ECO:0000313" key="2">
    <source>
        <dbReference type="EMBL" id="KAK1762576.1"/>
    </source>
</evidence>